<dbReference type="EMBL" id="BAUJ01000030">
    <property type="protein sequence ID" value="GAD89941.1"/>
    <property type="molecule type" value="Genomic_DNA"/>
</dbReference>
<evidence type="ECO:0000313" key="2">
    <source>
        <dbReference type="Proteomes" id="UP000017800"/>
    </source>
</evidence>
<gene>
    <name evidence="1" type="primary">traN</name>
    <name evidence="1" type="ORF">VHA01S_030_00160</name>
</gene>
<dbReference type="RefSeq" id="WP_023404295.1">
    <property type="nucleotide sequence ID" value="NZ_BAUJ01000030.1"/>
</dbReference>
<dbReference type="Proteomes" id="UP000017800">
    <property type="component" value="Unassembled WGS sequence"/>
</dbReference>
<accession>V5FJL0</accession>
<dbReference type="OrthoDB" id="5297981at2"/>
<name>V5FJL0_9VIBR</name>
<comment type="caution">
    <text evidence="1">The sequence shown here is derived from an EMBL/GenBank/DDBJ whole genome shotgun (WGS) entry which is preliminary data.</text>
</comment>
<keyword evidence="2" id="KW-1185">Reference proteome</keyword>
<dbReference type="InterPro" id="IPR014121">
    <property type="entry name" value="TraN_Ftype"/>
</dbReference>
<dbReference type="AlphaFoldDB" id="V5FJL0"/>
<dbReference type="Pfam" id="PF06986">
    <property type="entry name" value="F_T4SS_TraN"/>
    <property type="match status" value="1"/>
</dbReference>
<dbReference type="eggNOG" id="ENOG502Z9Z1">
    <property type="taxonomic scope" value="Bacteria"/>
</dbReference>
<reference evidence="1 2" key="1">
    <citation type="submission" date="2013-11" db="EMBL/GenBank/DDBJ databases">
        <title>Whole genome shotgun sequence of Vibrio halioticoli NBRC 102217.</title>
        <authorList>
            <person name="Isaki S."/>
            <person name="Kimura A."/>
            <person name="Ohji S."/>
            <person name="Hosoyama A."/>
            <person name="Fujita N."/>
            <person name="Hashimoto M."/>
            <person name="Hosoyama Y."/>
            <person name="Yamazoe A."/>
        </authorList>
    </citation>
    <scope>NUCLEOTIDE SEQUENCE [LARGE SCALE GENOMIC DNA]</scope>
    <source>
        <strain evidence="1 2">NBRC 102217</strain>
    </source>
</reference>
<organism evidence="1 2">
    <name type="scientific">Vibrio halioticoli NBRC 102217</name>
    <dbReference type="NCBI Taxonomy" id="1219072"/>
    <lineage>
        <taxon>Bacteria</taxon>
        <taxon>Pseudomonadati</taxon>
        <taxon>Pseudomonadota</taxon>
        <taxon>Gammaproteobacteria</taxon>
        <taxon>Vibrionales</taxon>
        <taxon>Vibrionaceae</taxon>
        <taxon>Vibrio</taxon>
    </lineage>
</organism>
<evidence type="ECO:0000313" key="1">
    <source>
        <dbReference type="EMBL" id="GAD89941.1"/>
    </source>
</evidence>
<protein>
    <submittedName>
        <fullName evidence="1">Conjugal transfer protein TraN</fullName>
    </submittedName>
</protein>
<sequence>MPVEYSCPPSYPNFFENETVCKSNEYSPIDGYEAPATPSCLTGYTFDSASSMCVADSVEPTLDCPTGGVLNNDQCQIAEHTECRQDIYNHSSYTTTNGDYYCSRAKDLRFYRWDNQFVYAFSEPSPTGDMPSVKVGNFTYSENGNAQNVLTEDCQWFGSPGLYSAWESSICRTSDPETYFATKSCPVGYSLNSSQTQCIKDDSSVSPTWTCPSFLPVFDATTNMCSISTTAKSESKEQLNYDVTKNILESVLAPFEMMLSLTTSKAVAEDIGTLTEEEQVTQSSMQSYVGEQFVAAAIEAEQQKDMVAVGQQQIMSLTSTSTNSVAGTTQSVVSGNVSCELFKGTASECKIAVGGVQDCCKNPTTISLGDYIGLISKTLQFDALTGQVFELEGYTGAWDIASNWTTEAAGSAWSTVKTEFASAFDITLTESTSAAGAGGSAGVGQALMSYTNDFLAERFGEELAGMFFQTTAEGAVAWSAEMAAVGNALMVVYYAYLAYVVFNLLVNIIYECEEAELDLAMKKDLYSTHYIGSYCKDEVLGACIEKRQVYCSYDSPLSRIMMEQVYAQPHMGLDWGTPKNPNCTGLAIEQLEDVDWDNINLDEWMGILIKTGNYTDMINIDADSLTGSGSNLNYEKDLSRQNVIERNVERASNIDADQIRRDAYEDAWNTSYTIDE</sequence>
<proteinExistence type="predicted"/>